<dbReference type="KEGG" id="luo:HHL09_14040"/>
<dbReference type="Proteomes" id="UP000501812">
    <property type="component" value="Chromosome"/>
</dbReference>
<accession>A0A858RIX3</accession>
<keyword evidence="2" id="KW-1185">Reference proteome</keyword>
<evidence type="ECO:0000313" key="2">
    <source>
        <dbReference type="Proteomes" id="UP000501812"/>
    </source>
</evidence>
<dbReference type="EMBL" id="CP051774">
    <property type="protein sequence ID" value="QJE96857.1"/>
    <property type="molecule type" value="Genomic_DNA"/>
</dbReference>
<dbReference type="RefSeq" id="WP_169455257.1">
    <property type="nucleotide sequence ID" value="NZ_CP051774.1"/>
</dbReference>
<name>A0A858RIX3_9BACT</name>
<protein>
    <submittedName>
        <fullName evidence="1">Uncharacterized protein</fullName>
    </submittedName>
</protein>
<proteinExistence type="predicted"/>
<gene>
    <name evidence="1" type="ORF">HHL09_14040</name>
</gene>
<reference evidence="1 2" key="1">
    <citation type="submission" date="2020-04" db="EMBL/GenBank/DDBJ databases">
        <title>Luteolibacter sp. G-1-1-1 isolated from soil.</title>
        <authorList>
            <person name="Dahal R.H."/>
        </authorList>
    </citation>
    <scope>NUCLEOTIDE SEQUENCE [LARGE SCALE GENOMIC DNA]</scope>
    <source>
        <strain evidence="1 2">G-1-1-1</strain>
    </source>
</reference>
<dbReference type="AlphaFoldDB" id="A0A858RIX3"/>
<organism evidence="1 2">
    <name type="scientific">Luteolibacter luteus</name>
    <dbReference type="NCBI Taxonomy" id="2728835"/>
    <lineage>
        <taxon>Bacteria</taxon>
        <taxon>Pseudomonadati</taxon>
        <taxon>Verrucomicrobiota</taxon>
        <taxon>Verrucomicrobiia</taxon>
        <taxon>Verrucomicrobiales</taxon>
        <taxon>Verrucomicrobiaceae</taxon>
        <taxon>Luteolibacter</taxon>
    </lineage>
</organism>
<sequence>MSEQATINLLREEGEKQVFLRNYSEAHPDVTGEDIDLAFVDAMRDVTPSDSIAALERRMDERLGLANGGSPVGE</sequence>
<evidence type="ECO:0000313" key="1">
    <source>
        <dbReference type="EMBL" id="QJE96857.1"/>
    </source>
</evidence>